<dbReference type="EMBL" id="OY882880">
    <property type="protein sequence ID" value="CAK6450700.1"/>
    <property type="molecule type" value="Genomic_DNA"/>
</dbReference>
<evidence type="ECO:0000313" key="3">
    <source>
        <dbReference type="Proteomes" id="UP001314169"/>
    </source>
</evidence>
<evidence type="ECO:0000256" key="1">
    <source>
        <dbReference type="SAM" id="MobiDB-lite"/>
    </source>
</evidence>
<feature type="compositionally biased region" description="Polar residues" evidence="1">
    <location>
        <begin position="154"/>
        <end position="168"/>
    </location>
</feature>
<dbReference type="SUPFAM" id="SSF143113">
    <property type="entry name" value="NAP-like"/>
    <property type="match status" value="1"/>
</dbReference>
<proteinExistence type="predicted"/>
<protein>
    <submittedName>
        <fullName evidence="2">Uncharacterized protein</fullName>
    </submittedName>
</protein>
<feature type="region of interest" description="Disordered" evidence="1">
    <location>
        <begin position="1"/>
        <end position="30"/>
    </location>
</feature>
<evidence type="ECO:0000313" key="2">
    <source>
        <dbReference type="EMBL" id="CAK6450700.1"/>
    </source>
</evidence>
<dbReference type="Proteomes" id="UP001314169">
    <property type="component" value="Chromosome Y"/>
</dbReference>
<organism evidence="2 3">
    <name type="scientific">Pipistrellus nathusii</name>
    <name type="common">Nathusius' pipistrelle</name>
    <dbReference type="NCBI Taxonomy" id="59473"/>
    <lineage>
        <taxon>Eukaryota</taxon>
        <taxon>Metazoa</taxon>
        <taxon>Chordata</taxon>
        <taxon>Craniata</taxon>
        <taxon>Vertebrata</taxon>
        <taxon>Euteleostomi</taxon>
        <taxon>Mammalia</taxon>
        <taxon>Eutheria</taxon>
        <taxon>Laurasiatheria</taxon>
        <taxon>Chiroptera</taxon>
        <taxon>Yangochiroptera</taxon>
        <taxon>Vespertilionidae</taxon>
        <taxon>Pipistrellus</taxon>
    </lineage>
</organism>
<gene>
    <name evidence="2" type="ORF">MPIPNATIZW_LOCUS19006</name>
</gene>
<keyword evidence="3" id="KW-1185">Reference proteome</keyword>
<dbReference type="InterPro" id="IPR037231">
    <property type="entry name" value="NAP-like_sf"/>
</dbReference>
<reference evidence="2" key="1">
    <citation type="submission" date="2023-12" db="EMBL/GenBank/DDBJ databases">
        <authorList>
            <person name="Brown T."/>
        </authorList>
    </citation>
    <scope>NUCLEOTIDE SEQUENCE</scope>
</reference>
<name>A0ABP0AM00_PIPNA</name>
<feature type="region of interest" description="Disordered" evidence="1">
    <location>
        <begin position="109"/>
        <end position="183"/>
    </location>
</feature>
<sequence length="183" mass="20598">MSVAEEAESPVEVQGKPEEQQRAEPGPCGTSAQHTLEALEALHVQLSTKSARTSRAYMQVRSKTFQCRKPILERRRAIIQCVPHFWGQAVSLPKPFWLPCVQRHKDHREYVDEEQGSGEVGESRGKSPPTHSHNLRPSPRTQHFPQDPIHPLQWHSTGQNEGQLLQPSNFPPAGQGVLAREIQ</sequence>
<dbReference type="Gene3D" id="1.20.5.1500">
    <property type="match status" value="1"/>
</dbReference>
<accession>A0ABP0AM00</accession>